<name>A0A1S4F8J8_AEDAE</name>
<evidence type="ECO:0000313" key="5">
    <source>
        <dbReference type="Proteomes" id="UP000682892"/>
    </source>
</evidence>
<dbReference type="PANTHER" id="PTHR12236:SF46">
    <property type="entry name" value="CUTICULAR PROTEIN 30B-RELATED"/>
    <property type="match status" value="1"/>
</dbReference>
<dbReference type="GO" id="GO:0031012">
    <property type="term" value="C:extracellular matrix"/>
    <property type="evidence" value="ECO:0007669"/>
    <property type="project" value="TreeGrafter"/>
</dbReference>
<gene>
    <name evidence="4" type="ORF">AaeL_AAEL004764</name>
</gene>
<protein>
    <submittedName>
        <fullName evidence="4">AAEL004764-PA</fullName>
    </submittedName>
</protein>
<dbReference type="GO" id="GO:0005615">
    <property type="term" value="C:extracellular space"/>
    <property type="evidence" value="ECO:0007669"/>
    <property type="project" value="TreeGrafter"/>
</dbReference>
<evidence type="ECO:0000256" key="3">
    <source>
        <dbReference type="SAM" id="SignalP"/>
    </source>
</evidence>
<proteinExistence type="predicted"/>
<dbReference type="PROSITE" id="PS00233">
    <property type="entry name" value="CHIT_BIND_RR_1"/>
    <property type="match status" value="1"/>
</dbReference>
<feature type="signal peptide" evidence="3">
    <location>
        <begin position="1"/>
        <end position="17"/>
    </location>
</feature>
<evidence type="ECO:0000313" key="4">
    <source>
        <dbReference type="EMBL" id="EAT43804.1"/>
    </source>
</evidence>
<dbReference type="GO" id="GO:0042302">
    <property type="term" value="F:structural constituent of cuticle"/>
    <property type="evidence" value="ECO:0007669"/>
    <property type="project" value="UniProtKB-UniRule"/>
</dbReference>
<dbReference type="Proteomes" id="UP000682892">
    <property type="component" value="Unassembled WGS sequence"/>
</dbReference>
<dbReference type="AlphaFoldDB" id="A0A1S4F8J8"/>
<accession>A0A1S4F8J8</accession>
<dbReference type="PRINTS" id="PR00947">
    <property type="entry name" value="CUTICLE"/>
</dbReference>
<dbReference type="Pfam" id="PF00379">
    <property type="entry name" value="Chitin_bind_4"/>
    <property type="match status" value="1"/>
</dbReference>
<reference evidence="4" key="1">
    <citation type="submission" date="2005-10" db="EMBL/GenBank/DDBJ databases">
        <authorList>
            <person name="Loftus B.J."/>
            <person name="Nene V.M."/>
            <person name="Hannick L.I."/>
            <person name="Bidwell S."/>
            <person name="Haas B."/>
            <person name="Amedeo P."/>
            <person name="Orvis J."/>
            <person name="Wortman J.R."/>
            <person name="White O.R."/>
            <person name="Salzberg S."/>
            <person name="Shumway M."/>
            <person name="Koo H."/>
            <person name="Zhao Y."/>
            <person name="Holmes M."/>
            <person name="Miller J."/>
            <person name="Schatz M."/>
            <person name="Pop M."/>
            <person name="Pai G."/>
            <person name="Utterback T."/>
            <person name="Rogers Y.-H."/>
            <person name="Kravitz S."/>
            <person name="Fraser C.M."/>
        </authorList>
    </citation>
    <scope>NUCLEOTIDE SEQUENCE</scope>
    <source>
        <strain evidence="4">Liverpool</strain>
    </source>
</reference>
<dbReference type="KEGG" id="aag:5565382"/>
<dbReference type="PROSITE" id="PS51155">
    <property type="entry name" value="CHIT_BIND_RR_2"/>
    <property type="match status" value="1"/>
</dbReference>
<evidence type="ECO:0000256" key="2">
    <source>
        <dbReference type="PROSITE-ProRule" id="PRU00497"/>
    </source>
</evidence>
<organism evidence="4 5">
    <name type="scientific">Aedes aegypti</name>
    <name type="common">Yellowfever mosquito</name>
    <name type="synonym">Culex aegypti</name>
    <dbReference type="NCBI Taxonomy" id="7159"/>
    <lineage>
        <taxon>Eukaryota</taxon>
        <taxon>Metazoa</taxon>
        <taxon>Ecdysozoa</taxon>
        <taxon>Arthropoda</taxon>
        <taxon>Hexapoda</taxon>
        <taxon>Insecta</taxon>
        <taxon>Pterygota</taxon>
        <taxon>Neoptera</taxon>
        <taxon>Endopterygota</taxon>
        <taxon>Diptera</taxon>
        <taxon>Nematocera</taxon>
        <taxon>Culicoidea</taxon>
        <taxon>Culicidae</taxon>
        <taxon>Culicinae</taxon>
        <taxon>Aedini</taxon>
        <taxon>Aedes</taxon>
        <taxon>Stegomyia</taxon>
    </lineage>
</organism>
<reference evidence="4" key="3">
    <citation type="submission" date="2012-09" db="EMBL/GenBank/DDBJ databases">
        <authorList>
            <consortium name="VectorBase"/>
        </authorList>
    </citation>
    <scope>NUCLEOTIDE SEQUENCE</scope>
    <source>
        <strain evidence="4">Liverpool</strain>
    </source>
</reference>
<dbReference type="HOGENOM" id="CLU_075165_1_1_1"/>
<reference evidence="4" key="2">
    <citation type="journal article" date="2007" name="Science">
        <title>Genome sequence of Aedes aegypti, a major arbovirus vector.</title>
        <authorList>
            <person name="Nene V."/>
            <person name="Wortman J.R."/>
            <person name="Lawson D."/>
            <person name="Haas B."/>
            <person name="Kodira C."/>
            <person name="Tu Z.J."/>
            <person name="Loftus B."/>
            <person name="Xi Z."/>
            <person name="Megy K."/>
            <person name="Grabherr M."/>
            <person name="Ren Q."/>
            <person name="Zdobnov E.M."/>
            <person name="Lobo N.F."/>
            <person name="Campbell K.S."/>
            <person name="Brown S.E."/>
            <person name="Bonaldo M.F."/>
            <person name="Zhu J."/>
            <person name="Sinkins S.P."/>
            <person name="Hogenkamp D.G."/>
            <person name="Amedeo P."/>
            <person name="Arensburger P."/>
            <person name="Atkinson P.W."/>
            <person name="Bidwell S."/>
            <person name="Biedler J."/>
            <person name="Birney E."/>
            <person name="Bruggner R.V."/>
            <person name="Costas J."/>
            <person name="Coy M.R."/>
            <person name="Crabtree J."/>
            <person name="Crawford M."/>
            <person name="Debruyn B."/>
            <person name="Decaprio D."/>
            <person name="Eiglmeier K."/>
            <person name="Eisenstadt E."/>
            <person name="El-Dorry H."/>
            <person name="Gelbart W.M."/>
            <person name="Gomes S.L."/>
            <person name="Hammond M."/>
            <person name="Hannick L.I."/>
            <person name="Hogan J.R."/>
            <person name="Holmes M.H."/>
            <person name="Jaffe D."/>
            <person name="Johnston J.S."/>
            <person name="Kennedy R.C."/>
            <person name="Koo H."/>
            <person name="Kravitz S."/>
            <person name="Kriventseva E.V."/>
            <person name="Kulp D."/>
            <person name="Labutti K."/>
            <person name="Lee E."/>
            <person name="Li S."/>
            <person name="Lovin D.D."/>
            <person name="Mao C."/>
            <person name="Mauceli E."/>
            <person name="Menck C.F."/>
            <person name="Miller J.R."/>
            <person name="Montgomery P."/>
            <person name="Mori A."/>
            <person name="Nascimento A.L."/>
            <person name="Naveira H.F."/>
            <person name="Nusbaum C."/>
            <person name="O'leary S."/>
            <person name="Orvis J."/>
            <person name="Pertea M."/>
            <person name="Quesneville H."/>
            <person name="Reidenbach K.R."/>
            <person name="Rogers Y.H."/>
            <person name="Roth C.W."/>
            <person name="Schneider J.R."/>
            <person name="Schatz M."/>
            <person name="Shumway M."/>
            <person name="Stanke M."/>
            <person name="Stinson E.O."/>
            <person name="Tubio J.M."/>
            <person name="Vanzee J.P."/>
            <person name="Verjovski-Almeida S."/>
            <person name="Werner D."/>
            <person name="White O."/>
            <person name="Wyder S."/>
            <person name="Zeng Q."/>
            <person name="Zhao Q."/>
            <person name="Zhao Y."/>
            <person name="Hill C.A."/>
            <person name="Raikhel A.S."/>
            <person name="Soares M.B."/>
            <person name="Knudson D.L."/>
            <person name="Lee N.H."/>
            <person name="Galagan J."/>
            <person name="Salzberg S.L."/>
            <person name="Paulsen I.T."/>
            <person name="Dimopoulos G."/>
            <person name="Collins F.H."/>
            <person name="Birren B."/>
            <person name="Fraser-Liggett C.M."/>
            <person name="Severson D.W."/>
        </authorList>
    </citation>
    <scope>NUCLEOTIDE SEQUENCE [LARGE SCALE GENOMIC DNA]</scope>
    <source>
        <strain evidence="4">Liverpool</strain>
    </source>
</reference>
<dbReference type="InterPro" id="IPR000618">
    <property type="entry name" value="Insect_cuticle"/>
</dbReference>
<keyword evidence="3" id="KW-0732">Signal</keyword>
<dbReference type="OMA" id="GHQDAGH"/>
<dbReference type="EMBL" id="CH477314">
    <property type="protein sequence ID" value="EAT43804.1"/>
    <property type="molecule type" value="Genomic_DNA"/>
</dbReference>
<feature type="chain" id="PRO_5036452962" evidence="3">
    <location>
        <begin position="18"/>
        <end position="167"/>
    </location>
</feature>
<sequence length="167" mass="18167">MASKFIALFALVAAASAAVLPVAVKHIEYHDAPAEYQFSYSVHDEHTGDIKSQQEERHGDNVKGQYTLIDADGYRRVVDYTADEHNGFNAVVQREPLGHKVVKTVVPVAKVVAPVAHHYVAPVAKIGYPVHKVAVPVAKVAVPVHKVAYTNNLATVSFSAPSLSYHY</sequence>
<dbReference type="InterPro" id="IPR031311">
    <property type="entry name" value="CHIT_BIND_RR_consensus"/>
</dbReference>
<dbReference type="PANTHER" id="PTHR12236">
    <property type="entry name" value="STRUCTURAL CONTITUENT OF CUTICLE"/>
    <property type="match status" value="1"/>
</dbReference>
<keyword evidence="1 2" id="KW-0193">Cuticle</keyword>
<dbReference type="InterPro" id="IPR051217">
    <property type="entry name" value="Insect_Cuticle_Struc_Prot"/>
</dbReference>
<dbReference type="OrthoDB" id="7789829at2759"/>
<evidence type="ECO:0000256" key="1">
    <source>
        <dbReference type="ARBA" id="ARBA00022460"/>
    </source>
</evidence>